<feature type="transmembrane region" description="Helical" evidence="1">
    <location>
        <begin position="110"/>
        <end position="133"/>
    </location>
</feature>
<keyword evidence="1" id="KW-1133">Transmembrane helix</keyword>
<dbReference type="Proteomes" id="UP001601303">
    <property type="component" value="Unassembled WGS sequence"/>
</dbReference>
<dbReference type="RefSeq" id="WP_388112511.1">
    <property type="nucleotide sequence ID" value="NZ_JBIAHM010000014.1"/>
</dbReference>
<evidence type="ECO:0000313" key="3">
    <source>
        <dbReference type="Proteomes" id="UP001601303"/>
    </source>
</evidence>
<keyword evidence="1" id="KW-0812">Transmembrane</keyword>
<evidence type="ECO:0008006" key="4">
    <source>
        <dbReference type="Google" id="ProtNLM"/>
    </source>
</evidence>
<proteinExistence type="predicted"/>
<feature type="transmembrane region" description="Helical" evidence="1">
    <location>
        <begin position="76"/>
        <end position="98"/>
    </location>
</feature>
<dbReference type="EMBL" id="JBIAHM010000014">
    <property type="protein sequence ID" value="MFE9603722.1"/>
    <property type="molecule type" value="Genomic_DNA"/>
</dbReference>
<organism evidence="2 3">
    <name type="scientific">Streptomyces hokutonensis</name>
    <dbReference type="NCBI Taxonomy" id="1306990"/>
    <lineage>
        <taxon>Bacteria</taxon>
        <taxon>Bacillati</taxon>
        <taxon>Actinomycetota</taxon>
        <taxon>Actinomycetes</taxon>
        <taxon>Kitasatosporales</taxon>
        <taxon>Streptomycetaceae</taxon>
        <taxon>Streptomyces</taxon>
    </lineage>
</organism>
<accession>A0ABW6MC79</accession>
<name>A0ABW6MC79_9ACTN</name>
<keyword evidence="3" id="KW-1185">Reference proteome</keyword>
<evidence type="ECO:0000256" key="1">
    <source>
        <dbReference type="SAM" id="Phobius"/>
    </source>
</evidence>
<sequence length="169" mass="18297">MNTTGTAEVAVRHILSDKVTGGILTPKTRTITWTDAHYVVKRPPSGKHTVELTCTECSASLLAEVRDQSTTRTLATIMRVVGALCLVAFVTAFAYAIHEGGKTLPEGQSLPVLFSVSVVTIFVTFVAAPVFYIRGRNYNGVSILDAPKPRRGHRIVPVRVVKKVPPTGR</sequence>
<comment type="caution">
    <text evidence="2">The sequence shown here is derived from an EMBL/GenBank/DDBJ whole genome shotgun (WGS) entry which is preliminary data.</text>
</comment>
<gene>
    <name evidence="2" type="ORF">ACFYNQ_34815</name>
</gene>
<evidence type="ECO:0000313" key="2">
    <source>
        <dbReference type="EMBL" id="MFE9603722.1"/>
    </source>
</evidence>
<keyword evidence="1" id="KW-0472">Membrane</keyword>
<protein>
    <recommendedName>
        <fullName evidence="4">Integral membrane protein</fullName>
    </recommendedName>
</protein>
<reference evidence="2 3" key="1">
    <citation type="submission" date="2024-10" db="EMBL/GenBank/DDBJ databases">
        <title>The Natural Products Discovery Center: Release of the First 8490 Sequenced Strains for Exploring Actinobacteria Biosynthetic Diversity.</title>
        <authorList>
            <person name="Kalkreuter E."/>
            <person name="Kautsar S.A."/>
            <person name="Yang D."/>
            <person name="Bader C.D."/>
            <person name="Teijaro C.N."/>
            <person name="Fluegel L."/>
            <person name="Davis C.M."/>
            <person name="Simpson J.R."/>
            <person name="Lauterbach L."/>
            <person name="Steele A.D."/>
            <person name="Gui C."/>
            <person name="Meng S."/>
            <person name="Li G."/>
            <person name="Viehrig K."/>
            <person name="Ye F."/>
            <person name="Su P."/>
            <person name="Kiefer A.F."/>
            <person name="Nichols A."/>
            <person name="Cepeda A.J."/>
            <person name="Yan W."/>
            <person name="Fan B."/>
            <person name="Jiang Y."/>
            <person name="Adhikari A."/>
            <person name="Zheng C.-J."/>
            <person name="Schuster L."/>
            <person name="Cowan T.M."/>
            <person name="Smanski M.J."/>
            <person name="Chevrette M.G."/>
            <person name="De Carvalho L.P.S."/>
            <person name="Shen B."/>
        </authorList>
    </citation>
    <scope>NUCLEOTIDE SEQUENCE [LARGE SCALE GENOMIC DNA]</scope>
    <source>
        <strain evidence="2 3">NPDC006488</strain>
    </source>
</reference>